<dbReference type="InterPro" id="IPR044651">
    <property type="entry name" value="OTSB-like"/>
</dbReference>
<accession>A0ABW3C863</accession>
<sequence length="228" mass="23693">MLLDFDGTLVELAGRPDAVVIDPALKALIRRLAGTFRGRVALVSGRSIAQLEGFLGETLEGVALIGSHGAEIHIGPSRAAPVRPAALIEAEHAIRATFAGQEGVVVEVKTLGVAVHYRLAPEAEPAARRLVQSLVIDNGLAVQEGKMMIELRAAGHDKGSGIAALMAKSPFAGTVPVFVGDDVTDEAGFVAVAALGGFGVLVGAERATAARYRLRDVPAVRAWLEQPA</sequence>
<dbReference type="PANTHER" id="PTHR43768">
    <property type="entry name" value="TREHALOSE 6-PHOSPHATE PHOSPHATASE"/>
    <property type="match status" value="1"/>
</dbReference>
<evidence type="ECO:0000256" key="1">
    <source>
        <dbReference type="ARBA" id="ARBA00022801"/>
    </source>
</evidence>
<dbReference type="RefSeq" id="WP_381492575.1">
    <property type="nucleotide sequence ID" value="NZ_JBHTIK010000011.1"/>
</dbReference>
<dbReference type="SUPFAM" id="SSF56784">
    <property type="entry name" value="HAD-like"/>
    <property type="match status" value="1"/>
</dbReference>
<keyword evidence="4" id="KW-1185">Reference proteome</keyword>
<dbReference type="EC" id="3.1.3.12" evidence="2"/>
<organism evidence="3 4">
    <name type="scientific">Sphingosinicella xenopeptidilytica</name>
    <dbReference type="NCBI Taxonomy" id="364098"/>
    <lineage>
        <taxon>Bacteria</taxon>
        <taxon>Pseudomonadati</taxon>
        <taxon>Pseudomonadota</taxon>
        <taxon>Alphaproteobacteria</taxon>
        <taxon>Sphingomonadales</taxon>
        <taxon>Sphingosinicellaceae</taxon>
        <taxon>Sphingosinicella</taxon>
    </lineage>
</organism>
<protein>
    <recommendedName>
        <fullName evidence="2">Trehalose 6-phosphate phosphatase</fullName>
        <ecNumber evidence="2">3.1.3.12</ecNumber>
    </recommendedName>
</protein>
<dbReference type="Gene3D" id="3.40.50.1000">
    <property type="entry name" value="HAD superfamily/HAD-like"/>
    <property type="match status" value="1"/>
</dbReference>
<dbReference type="InterPro" id="IPR003337">
    <property type="entry name" value="Trehalose_PPase"/>
</dbReference>
<keyword evidence="2" id="KW-0479">Metal-binding</keyword>
<dbReference type="NCBIfam" id="TIGR00685">
    <property type="entry name" value="T6PP"/>
    <property type="match status" value="1"/>
</dbReference>
<comment type="cofactor">
    <cofactor evidence="2">
        <name>Mg(2+)</name>
        <dbReference type="ChEBI" id="CHEBI:18420"/>
    </cofactor>
</comment>
<dbReference type="Gene3D" id="3.30.70.1020">
    <property type="entry name" value="Trehalose-6-phosphate phosphatase related protein, domain 2"/>
    <property type="match status" value="1"/>
</dbReference>
<dbReference type="GO" id="GO:0004805">
    <property type="term" value="F:trehalose-phosphatase activity"/>
    <property type="evidence" value="ECO:0007669"/>
    <property type="project" value="UniProtKB-EC"/>
</dbReference>
<comment type="caution">
    <text evidence="3">The sequence shown here is derived from an EMBL/GenBank/DDBJ whole genome shotgun (WGS) entry which is preliminary data.</text>
</comment>
<gene>
    <name evidence="3" type="primary">otsB</name>
    <name evidence="3" type="ORF">ACFQ00_15185</name>
</gene>
<dbReference type="InterPro" id="IPR023214">
    <property type="entry name" value="HAD_sf"/>
</dbReference>
<name>A0ABW3C863_SPHXN</name>
<keyword evidence="1 2" id="KW-0378">Hydrolase</keyword>
<comment type="function">
    <text evidence="2">Removes the phosphate from trehalose 6-phosphate to produce free trehalose.</text>
</comment>
<dbReference type="InterPro" id="IPR036412">
    <property type="entry name" value="HAD-like_sf"/>
</dbReference>
<dbReference type="Proteomes" id="UP001597124">
    <property type="component" value="Unassembled WGS sequence"/>
</dbReference>
<evidence type="ECO:0000313" key="3">
    <source>
        <dbReference type="EMBL" id="MFD0849677.1"/>
    </source>
</evidence>
<dbReference type="PANTHER" id="PTHR43768:SF3">
    <property type="entry name" value="TREHALOSE 6-PHOSPHATE PHOSPHATASE"/>
    <property type="match status" value="1"/>
</dbReference>
<dbReference type="Pfam" id="PF02358">
    <property type="entry name" value="Trehalose_PPase"/>
    <property type="match status" value="1"/>
</dbReference>
<comment type="catalytic activity">
    <reaction evidence="2">
        <text>alpha,alpha-trehalose 6-phosphate + H2O = alpha,alpha-trehalose + phosphate</text>
        <dbReference type="Rhea" id="RHEA:23420"/>
        <dbReference type="ChEBI" id="CHEBI:15377"/>
        <dbReference type="ChEBI" id="CHEBI:16551"/>
        <dbReference type="ChEBI" id="CHEBI:43474"/>
        <dbReference type="ChEBI" id="CHEBI:58429"/>
        <dbReference type="EC" id="3.1.3.12"/>
    </reaction>
</comment>
<keyword evidence="2" id="KW-0460">Magnesium</keyword>
<reference evidence="4" key="1">
    <citation type="journal article" date="2019" name="Int. J. Syst. Evol. Microbiol.">
        <title>The Global Catalogue of Microorganisms (GCM) 10K type strain sequencing project: providing services to taxonomists for standard genome sequencing and annotation.</title>
        <authorList>
            <consortium name="The Broad Institute Genomics Platform"/>
            <consortium name="The Broad Institute Genome Sequencing Center for Infectious Disease"/>
            <person name="Wu L."/>
            <person name="Ma J."/>
        </authorList>
    </citation>
    <scope>NUCLEOTIDE SEQUENCE [LARGE SCALE GENOMIC DNA]</scope>
    <source>
        <strain evidence="4">CCUG 52537</strain>
    </source>
</reference>
<comment type="similarity">
    <text evidence="2">Belongs to the trehalose phosphatase family.</text>
</comment>
<evidence type="ECO:0000313" key="4">
    <source>
        <dbReference type="Proteomes" id="UP001597124"/>
    </source>
</evidence>
<dbReference type="EMBL" id="JBHTIK010000011">
    <property type="protein sequence ID" value="MFD0849677.1"/>
    <property type="molecule type" value="Genomic_DNA"/>
</dbReference>
<comment type="pathway">
    <text evidence="2">Glycan biosynthesis; trehalose biosynthesis.</text>
</comment>
<proteinExistence type="inferred from homology"/>
<evidence type="ECO:0000256" key="2">
    <source>
        <dbReference type="RuleBase" id="RU361117"/>
    </source>
</evidence>
<dbReference type="CDD" id="cd01627">
    <property type="entry name" value="HAD_TPP"/>
    <property type="match status" value="1"/>
</dbReference>